<accession>A0A9P7G6Q2</accession>
<reference evidence="8" key="2">
    <citation type="submission" date="2021-10" db="EMBL/GenBank/DDBJ databases">
        <title>Phylogenomics reveals ancestral predisposition of the termite-cultivated fungus Termitomyces towards a domesticated lifestyle.</title>
        <authorList>
            <person name="Auxier B."/>
            <person name="Grum-Grzhimaylo A."/>
            <person name="Cardenas M.E."/>
            <person name="Lodge J.D."/>
            <person name="Laessoe T."/>
            <person name="Pedersen O."/>
            <person name="Smith M.E."/>
            <person name="Kuyper T.W."/>
            <person name="Franco-Molano E.A."/>
            <person name="Baroni T.J."/>
            <person name="Aanen D.K."/>
        </authorList>
    </citation>
    <scope>NUCLEOTIDE SEQUENCE</scope>
    <source>
        <strain evidence="8">AP01</strain>
        <tissue evidence="8">Mycelium</tissue>
    </source>
</reference>
<protein>
    <recommendedName>
        <fullName evidence="10">MFS general substrate transporter</fullName>
    </recommendedName>
</protein>
<dbReference type="Proteomes" id="UP000775547">
    <property type="component" value="Unassembled WGS sequence"/>
</dbReference>
<dbReference type="PANTHER" id="PTHR19432">
    <property type="entry name" value="SUGAR TRANSPORTER"/>
    <property type="match status" value="1"/>
</dbReference>
<dbReference type="Pfam" id="PF07690">
    <property type="entry name" value="MFS_1"/>
    <property type="match status" value="1"/>
</dbReference>
<evidence type="ECO:0000256" key="5">
    <source>
        <dbReference type="ARBA" id="ARBA00023136"/>
    </source>
</evidence>
<feature type="transmembrane region" description="Helical" evidence="7">
    <location>
        <begin position="325"/>
        <end position="346"/>
    </location>
</feature>
<keyword evidence="3 7" id="KW-0812">Transmembrane</keyword>
<feature type="transmembrane region" description="Helical" evidence="7">
    <location>
        <begin position="65"/>
        <end position="87"/>
    </location>
</feature>
<dbReference type="InterPro" id="IPR011701">
    <property type="entry name" value="MFS"/>
</dbReference>
<feature type="transmembrane region" description="Helical" evidence="7">
    <location>
        <begin position="273"/>
        <end position="295"/>
    </location>
</feature>
<keyword evidence="4 7" id="KW-1133">Transmembrane helix</keyword>
<keyword evidence="9" id="KW-1185">Reference proteome</keyword>
<sequence length="636" mass="68298">MTAFGPLPAPSRTQKFAGKAYITGPKWTHPPTLTIGLLGVQIFWSVEMGYASPYLLSLGLSKSSMAIVFLAGPLSGLVMQPVIGVLSDTSTSRFGRRRPYMLLGTVICILAMLLLGYTRGFAAIFTTRNSPSNDRLTIALAILSIYLIDFSINAVMAVDRALLVDTLPPSDQASGNAWAARMLGLGAVVGFFVGTIPLTRMFPFLGTTQLQVLSVIVALLLAGGHIVMAVCVKERVLLKSTQHSTAKRPNVIIREARQLWSNILTLPPVIRQICVIQFFAWIAWFPILFYTTIYIGDLYRRFTPLSATASPTERDAEATRLGTRALFFSAILSLFLNVILPAFVATPATRTHTRRRANSRAVQAEPQTAWAWVKVPESLKVNLASLWAVSHLVLGGCMLGTFFTNSVAGATILISVTGFSWAITQWAPFSLLAEAILTAPDPTSDTRNSILLSDARTPVDDPEAADDDGESAVFLSRPAEHPDSGDESDLDTDDRPAALGVLGNHHARVSRVNLDGDSEWEDVGEGGAAPDQGSAGGLSAKAGIILGIHNVFVVIPQFLVTGFSAVIFAIFDPSLPPTPPPVASPEAEASTNGTELIRGLMIGIRNVVVRDLAKNEADARGGQSNSVVYIFRWVSS</sequence>
<comment type="caution">
    <text evidence="8">The sequence shown here is derived from an EMBL/GenBank/DDBJ whole genome shotgun (WGS) entry which is preliminary data.</text>
</comment>
<evidence type="ECO:0008006" key="10">
    <source>
        <dbReference type="Google" id="ProtNLM"/>
    </source>
</evidence>
<feature type="compositionally biased region" description="Acidic residues" evidence="6">
    <location>
        <begin position="460"/>
        <end position="470"/>
    </location>
</feature>
<dbReference type="EMBL" id="JABCKV010000057">
    <property type="protein sequence ID" value="KAG5644844.1"/>
    <property type="molecule type" value="Genomic_DNA"/>
</dbReference>
<evidence type="ECO:0000256" key="2">
    <source>
        <dbReference type="ARBA" id="ARBA00022448"/>
    </source>
</evidence>
<dbReference type="GO" id="GO:0005886">
    <property type="term" value="C:plasma membrane"/>
    <property type="evidence" value="ECO:0007669"/>
    <property type="project" value="TreeGrafter"/>
</dbReference>
<dbReference type="GO" id="GO:0008506">
    <property type="term" value="F:sucrose:proton symporter activity"/>
    <property type="evidence" value="ECO:0007669"/>
    <property type="project" value="TreeGrafter"/>
</dbReference>
<evidence type="ECO:0000313" key="9">
    <source>
        <dbReference type="Proteomes" id="UP000775547"/>
    </source>
</evidence>
<evidence type="ECO:0000256" key="4">
    <source>
        <dbReference type="ARBA" id="ARBA00022989"/>
    </source>
</evidence>
<feature type="transmembrane region" description="Helical" evidence="7">
    <location>
        <begin position="138"/>
        <end position="158"/>
    </location>
</feature>
<evidence type="ECO:0000256" key="6">
    <source>
        <dbReference type="SAM" id="MobiDB-lite"/>
    </source>
</evidence>
<feature type="transmembrane region" description="Helical" evidence="7">
    <location>
        <begin position="210"/>
        <end position="232"/>
    </location>
</feature>
<dbReference type="AlphaFoldDB" id="A0A9P7G6Q2"/>
<evidence type="ECO:0000256" key="1">
    <source>
        <dbReference type="ARBA" id="ARBA00004141"/>
    </source>
</evidence>
<comment type="subcellular location">
    <subcellularLocation>
        <location evidence="1">Membrane</location>
        <topology evidence="1">Multi-pass membrane protein</topology>
    </subcellularLocation>
</comment>
<evidence type="ECO:0000256" key="3">
    <source>
        <dbReference type="ARBA" id="ARBA00022692"/>
    </source>
</evidence>
<feature type="region of interest" description="Disordered" evidence="6">
    <location>
        <begin position="447"/>
        <end position="497"/>
    </location>
</feature>
<proteinExistence type="predicted"/>
<organism evidence="8 9">
    <name type="scientific">Asterophora parasitica</name>
    <dbReference type="NCBI Taxonomy" id="117018"/>
    <lineage>
        <taxon>Eukaryota</taxon>
        <taxon>Fungi</taxon>
        <taxon>Dikarya</taxon>
        <taxon>Basidiomycota</taxon>
        <taxon>Agaricomycotina</taxon>
        <taxon>Agaricomycetes</taxon>
        <taxon>Agaricomycetidae</taxon>
        <taxon>Agaricales</taxon>
        <taxon>Tricholomatineae</taxon>
        <taxon>Lyophyllaceae</taxon>
        <taxon>Asterophora</taxon>
    </lineage>
</organism>
<reference evidence="8" key="1">
    <citation type="submission" date="2020-07" db="EMBL/GenBank/DDBJ databases">
        <authorList>
            <person name="Nieuwenhuis M."/>
            <person name="Van De Peppel L.J.J."/>
        </authorList>
    </citation>
    <scope>NUCLEOTIDE SEQUENCE</scope>
    <source>
        <strain evidence="8">AP01</strain>
        <tissue evidence="8">Mycelium</tissue>
    </source>
</reference>
<feature type="transmembrane region" description="Helical" evidence="7">
    <location>
        <begin position="551"/>
        <end position="571"/>
    </location>
</feature>
<dbReference type="PANTHER" id="PTHR19432:SF91">
    <property type="entry name" value="GENERAL ALPHA-GLUCOSIDE PERMEASE"/>
    <property type="match status" value="1"/>
</dbReference>
<gene>
    <name evidence="8" type="ORF">DXG03_007572</name>
</gene>
<keyword evidence="2" id="KW-0813">Transport</keyword>
<dbReference type="Gene3D" id="1.20.1250.20">
    <property type="entry name" value="MFS general substrate transporter like domains"/>
    <property type="match status" value="1"/>
</dbReference>
<evidence type="ECO:0000256" key="7">
    <source>
        <dbReference type="SAM" id="Phobius"/>
    </source>
</evidence>
<dbReference type="SUPFAM" id="SSF103473">
    <property type="entry name" value="MFS general substrate transporter"/>
    <property type="match status" value="1"/>
</dbReference>
<evidence type="ECO:0000313" key="8">
    <source>
        <dbReference type="EMBL" id="KAG5644844.1"/>
    </source>
</evidence>
<keyword evidence="5 7" id="KW-0472">Membrane</keyword>
<dbReference type="InterPro" id="IPR036259">
    <property type="entry name" value="MFS_trans_sf"/>
</dbReference>
<name>A0A9P7G6Q2_9AGAR</name>
<feature type="transmembrane region" description="Helical" evidence="7">
    <location>
        <begin position="99"/>
        <end position="118"/>
    </location>
</feature>
<feature type="transmembrane region" description="Helical" evidence="7">
    <location>
        <begin position="178"/>
        <end position="198"/>
    </location>
</feature>
<dbReference type="OrthoDB" id="28755at2759"/>